<evidence type="ECO:0000256" key="1">
    <source>
        <dbReference type="SAM" id="Phobius"/>
    </source>
</evidence>
<dbReference type="Proteomes" id="UP000295724">
    <property type="component" value="Unassembled WGS sequence"/>
</dbReference>
<dbReference type="OrthoDB" id="8564037at2"/>
<name>A0A4R6XZM9_9GAMM</name>
<feature type="transmembrane region" description="Helical" evidence="1">
    <location>
        <begin position="60"/>
        <end position="79"/>
    </location>
</feature>
<sequence length="118" mass="13774">MNKHTVIKLLAWAMLITLVILSLVRVPQVSSSIENSDKLLHLGSYFILTFWFLHAYPKRIIWVTCGLVVLGGLLEYLQSLTAYRFTEWLDFWMNLTGVLLAVLLFSVFKRHIKFLMTR</sequence>
<keyword evidence="1" id="KW-0472">Membrane</keyword>
<dbReference type="AlphaFoldDB" id="A0A4R6XZM9"/>
<feature type="transmembrane region" description="Helical" evidence="1">
    <location>
        <begin position="91"/>
        <end position="108"/>
    </location>
</feature>
<keyword evidence="3" id="KW-1185">Reference proteome</keyword>
<keyword evidence="1" id="KW-1133">Transmembrane helix</keyword>
<protein>
    <recommendedName>
        <fullName evidence="4">VanZ like protein</fullName>
    </recommendedName>
</protein>
<reference evidence="2 3" key="1">
    <citation type="submission" date="2019-03" db="EMBL/GenBank/DDBJ databases">
        <title>Genomic Encyclopedia of Type Strains, Phase IV (KMG-IV): sequencing the most valuable type-strain genomes for metagenomic binning, comparative biology and taxonomic classification.</title>
        <authorList>
            <person name="Goeker M."/>
        </authorList>
    </citation>
    <scope>NUCLEOTIDE SEQUENCE [LARGE SCALE GENOMIC DNA]</scope>
    <source>
        <strain evidence="2 3">DSM 25488</strain>
    </source>
</reference>
<dbReference type="RefSeq" id="WP_099017586.1">
    <property type="nucleotide sequence ID" value="NZ_NIHB01000001.1"/>
</dbReference>
<dbReference type="PANTHER" id="PTHR28008:SF1">
    <property type="entry name" value="DOMAIN PROTEIN, PUTATIVE (AFU_ORTHOLOGUE AFUA_3G10980)-RELATED"/>
    <property type="match status" value="1"/>
</dbReference>
<accession>A0A4R6XZM9</accession>
<evidence type="ECO:0000313" key="2">
    <source>
        <dbReference type="EMBL" id="TDR23804.1"/>
    </source>
</evidence>
<evidence type="ECO:0000313" key="3">
    <source>
        <dbReference type="Proteomes" id="UP000295724"/>
    </source>
</evidence>
<comment type="caution">
    <text evidence="2">The sequence shown here is derived from an EMBL/GenBank/DDBJ whole genome shotgun (WGS) entry which is preliminary data.</text>
</comment>
<keyword evidence="1" id="KW-0812">Transmembrane</keyword>
<proteinExistence type="predicted"/>
<feature type="transmembrane region" description="Helical" evidence="1">
    <location>
        <begin position="7"/>
        <end position="26"/>
    </location>
</feature>
<organism evidence="2 3">
    <name type="scientific">Marinicella litoralis</name>
    <dbReference type="NCBI Taxonomy" id="644220"/>
    <lineage>
        <taxon>Bacteria</taxon>
        <taxon>Pseudomonadati</taxon>
        <taxon>Pseudomonadota</taxon>
        <taxon>Gammaproteobacteria</taxon>
        <taxon>Lysobacterales</taxon>
        <taxon>Marinicellaceae</taxon>
        <taxon>Marinicella</taxon>
    </lineage>
</organism>
<dbReference type="PANTHER" id="PTHR28008">
    <property type="entry name" value="DOMAIN PROTEIN, PUTATIVE (AFU_ORTHOLOGUE AFUA_3G10980)-RELATED"/>
    <property type="match status" value="1"/>
</dbReference>
<gene>
    <name evidence="2" type="ORF">C8D91_0670</name>
</gene>
<dbReference type="NCBIfam" id="NF037970">
    <property type="entry name" value="vanZ_1"/>
    <property type="match status" value="1"/>
</dbReference>
<evidence type="ECO:0008006" key="4">
    <source>
        <dbReference type="Google" id="ProtNLM"/>
    </source>
</evidence>
<feature type="transmembrane region" description="Helical" evidence="1">
    <location>
        <begin position="38"/>
        <end position="53"/>
    </location>
</feature>
<dbReference type="EMBL" id="SNZB01000001">
    <property type="protein sequence ID" value="TDR23804.1"/>
    <property type="molecule type" value="Genomic_DNA"/>
</dbReference>